<gene>
    <name evidence="2" type="ORF">PACLA_8A011166</name>
</gene>
<name>A0A7D9JZW3_PARCT</name>
<keyword evidence="3" id="KW-1185">Reference proteome</keyword>
<dbReference type="AlphaFoldDB" id="A0A7D9JZW3"/>
<sequence>VNIAESLNDEEVKKIHDGRNTKLGHPTTRRSWHGQSSARVSFRQSPTNKNIIPTNGSPRYSLNGQQQPVHAKLVAVNNHEDRMRAHWSTGSLRLHASERPRLLSDTVVMNRPRGYPSMNCNVHPNFERNFNGCRSRNVEMAQASDVGVRPERRRSPPDYLTAIKHSK</sequence>
<dbReference type="EMBL" id="CACRXK020025149">
    <property type="protein sequence ID" value="CAB4039272.1"/>
    <property type="molecule type" value="Genomic_DNA"/>
</dbReference>
<feature type="non-terminal residue" evidence="2">
    <location>
        <position position="1"/>
    </location>
</feature>
<feature type="region of interest" description="Disordered" evidence="1">
    <location>
        <begin position="15"/>
        <end position="59"/>
    </location>
</feature>
<feature type="region of interest" description="Disordered" evidence="1">
    <location>
        <begin position="144"/>
        <end position="167"/>
    </location>
</feature>
<reference evidence="2" key="1">
    <citation type="submission" date="2020-04" db="EMBL/GenBank/DDBJ databases">
        <authorList>
            <person name="Alioto T."/>
            <person name="Alioto T."/>
            <person name="Gomez Garrido J."/>
        </authorList>
    </citation>
    <scope>NUCLEOTIDE SEQUENCE</scope>
    <source>
        <strain evidence="2">A484AB</strain>
    </source>
</reference>
<feature type="compositionally biased region" description="Polar residues" evidence="1">
    <location>
        <begin position="33"/>
        <end position="59"/>
    </location>
</feature>
<evidence type="ECO:0000256" key="1">
    <source>
        <dbReference type="SAM" id="MobiDB-lite"/>
    </source>
</evidence>
<dbReference type="Proteomes" id="UP001152795">
    <property type="component" value="Unassembled WGS sequence"/>
</dbReference>
<protein>
    <submittedName>
        <fullName evidence="2">Uncharacterized protein</fullName>
    </submittedName>
</protein>
<comment type="caution">
    <text evidence="2">The sequence shown here is derived from an EMBL/GenBank/DDBJ whole genome shotgun (WGS) entry which is preliminary data.</text>
</comment>
<evidence type="ECO:0000313" key="2">
    <source>
        <dbReference type="EMBL" id="CAB4039272.1"/>
    </source>
</evidence>
<organism evidence="2 3">
    <name type="scientific">Paramuricea clavata</name>
    <name type="common">Red gorgonian</name>
    <name type="synonym">Violescent sea-whip</name>
    <dbReference type="NCBI Taxonomy" id="317549"/>
    <lineage>
        <taxon>Eukaryota</taxon>
        <taxon>Metazoa</taxon>
        <taxon>Cnidaria</taxon>
        <taxon>Anthozoa</taxon>
        <taxon>Octocorallia</taxon>
        <taxon>Malacalcyonacea</taxon>
        <taxon>Plexauridae</taxon>
        <taxon>Paramuricea</taxon>
    </lineage>
</organism>
<feature type="non-terminal residue" evidence="2">
    <location>
        <position position="167"/>
    </location>
</feature>
<accession>A0A7D9JZW3</accession>
<evidence type="ECO:0000313" key="3">
    <source>
        <dbReference type="Proteomes" id="UP001152795"/>
    </source>
</evidence>
<proteinExistence type="predicted"/>